<gene>
    <name evidence="2" type="ORF">E9232_003281</name>
</gene>
<dbReference type="InterPro" id="IPR014043">
    <property type="entry name" value="Acyl_transferase_dom"/>
</dbReference>
<dbReference type="PANTHER" id="PTHR42681">
    <property type="entry name" value="MALONYL-COA-ACYL CARRIER PROTEIN TRANSACYLASE, MITOCHONDRIAL"/>
    <property type="match status" value="1"/>
</dbReference>
<sequence>MTGVAILCSGQGGQAAGMFDLVGEAPEAAPVFAAARRVLDGRDPRDLVHQASEGELHANRMAQILCCTQALAYWAVLGPTSPRPVTVAGYSAGELAAWGIAGVIDAETVLDLTARRAVLMDEASRTASGLGAMLGLPRPEIEAICRAHDLHIAIVNGPLHVLLGGAVADLQPALAQAEQRGASRTVMLPVSVASHTPFLREASERFGELLRQRVAGTRPPTGVRLISGVDGAPVLRLPEGLQKLALQIRQTVDWAACMDACRAARPQRALELGPGDALARMAADAMPGIAVRSVTAFRSLDGIRLWLGA</sequence>
<accession>A0ABU1JQ57</accession>
<dbReference type="Gene3D" id="3.40.366.10">
    <property type="entry name" value="Malonyl-Coenzyme A Acyl Carrier Protein, domain 2"/>
    <property type="match status" value="1"/>
</dbReference>
<dbReference type="SUPFAM" id="SSF55048">
    <property type="entry name" value="Probable ACP-binding domain of malonyl-CoA ACP transacylase"/>
    <property type="match status" value="1"/>
</dbReference>
<dbReference type="Proteomes" id="UP001262410">
    <property type="component" value="Unassembled WGS sequence"/>
</dbReference>
<comment type="caution">
    <text evidence="2">The sequence shown here is derived from an EMBL/GenBank/DDBJ whole genome shotgun (WGS) entry which is preliminary data.</text>
</comment>
<feature type="domain" description="Malonyl-CoA:ACP transacylase (MAT)" evidence="1">
    <location>
        <begin position="7"/>
        <end position="299"/>
    </location>
</feature>
<dbReference type="InterPro" id="IPR050858">
    <property type="entry name" value="Mal-CoA-ACP_Trans/PKS_FabD"/>
</dbReference>
<keyword evidence="3" id="KW-1185">Reference proteome</keyword>
<dbReference type="SMART" id="SM00827">
    <property type="entry name" value="PKS_AT"/>
    <property type="match status" value="1"/>
</dbReference>
<dbReference type="Pfam" id="PF00698">
    <property type="entry name" value="Acyl_transf_1"/>
    <property type="match status" value="1"/>
</dbReference>
<dbReference type="SUPFAM" id="SSF52151">
    <property type="entry name" value="FabD/lysophospholipase-like"/>
    <property type="match status" value="1"/>
</dbReference>
<evidence type="ECO:0000313" key="3">
    <source>
        <dbReference type="Proteomes" id="UP001262410"/>
    </source>
</evidence>
<dbReference type="RefSeq" id="WP_309795420.1">
    <property type="nucleotide sequence ID" value="NZ_JAVDPW010000005.1"/>
</dbReference>
<reference evidence="2 3" key="1">
    <citation type="submission" date="2023-07" db="EMBL/GenBank/DDBJ databases">
        <title>Sorghum-associated microbial communities from plants grown in Nebraska, USA.</title>
        <authorList>
            <person name="Schachtman D."/>
        </authorList>
    </citation>
    <scope>NUCLEOTIDE SEQUENCE [LARGE SCALE GENOMIC DNA]</scope>
    <source>
        <strain evidence="2 3">584</strain>
    </source>
</reference>
<dbReference type="InterPro" id="IPR016035">
    <property type="entry name" value="Acyl_Trfase/lysoPLipase"/>
</dbReference>
<dbReference type="Gene3D" id="3.30.70.250">
    <property type="entry name" value="Malonyl-CoA ACP transacylase, ACP-binding"/>
    <property type="match status" value="1"/>
</dbReference>
<dbReference type="InterPro" id="IPR001227">
    <property type="entry name" value="Ac_transferase_dom_sf"/>
</dbReference>
<evidence type="ECO:0000259" key="1">
    <source>
        <dbReference type="SMART" id="SM00827"/>
    </source>
</evidence>
<keyword evidence="2" id="KW-0808">Transferase</keyword>
<dbReference type="GO" id="GO:0004314">
    <property type="term" value="F:[acyl-carrier-protein] S-malonyltransferase activity"/>
    <property type="evidence" value="ECO:0007669"/>
    <property type="project" value="UniProtKB-EC"/>
</dbReference>
<proteinExistence type="predicted"/>
<protein>
    <submittedName>
        <fullName evidence="2">[acyl-carrier-protein] S-malonyltransferase</fullName>
        <ecNumber evidence="2">2.3.1.39</ecNumber>
    </submittedName>
</protein>
<dbReference type="PANTHER" id="PTHR42681:SF6">
    <property type="entry name" value="BLL0263 PROTEIN"/>
    <property type="match status" value="1"/>
</dbReference>
<name>A0ABU1JQ57_9PROT</name>
<keyword evidence="2" id="KW-0012">Acyltransferase</keyword>
<dbReference type="InterPro" id="IPR016036">
    <property type="entry name" value="Malonyl_transacylase_ACP-bd"/>
</dbReference>
<dbReference type="EMBL" id="JAVDPW010000005">
    <property type="protein sequence ID" value="MDR6290755.1"/>
    <property type="molecule type" value="Genomic_DNA"/>
</dbReference>
<evidence type="ECO:0000313" key="2">
    <source>
        <dbReference type="EMBL" id="MDR6290755.1"/>
    </source>
</evidence>
<organism evidence="2 3">
    <name type="scientific">Inquilinus ginsengisoli</name>
    <dbReference type="NCBI Taxonomy" id="363840"/>
    <lineage>
        <taxon>Bacteria</taxon>
        <taxon>Pseudomonadati</taxon>
        <taxon>Pseudomonadota</taxon>
        <taxon>Alphaproteobacteria</taxon>
        <taxon>Rhodospirillales</taxon>
        <taxon>Rhodospirillaceae</taxon>
        <taxon>Inquilinus</taxon>
    </lineage>
</organism>
<dbReference type="EC" id="2.3.1.39" evidence="2"/>